<evidence type="ECO:0000256" key="2">
    <source>
        <dbReference type="ARBA" id="ARBA00006236"/>
    </source>
</evidence>
<keyword evidence="7 8" id="KW-0472">Membrane</keyword>
<dbReference type="EMBL" id="LT629746">
    <property type="protein sequence ID" value="SDS42204.1"/>
    <property type="molecule type" value="Genomic_DNA"/>
</dbReference>
<feature type="transmembrane region" description="Helical" evidence="8">
    <location>
        <begin position="373"/>
        <end position="392"/>
    </location>
</feature>
<feature type="transmembrane region" description="Helical" evidence="8">
    <location>
        <begin position="219"/>
        <end position="240"/>
    </location>
</feature>
<dbReference type="AlphaFoldDB" id="A0A0J6H1R3"/>
<evidence type="ECO:0000313" key="12">
    <source>
        <dbReference type="Proteomes" id="UP000182814"/>
    </source>
</evidence>
<dbReference type="InterPro" id="IPR020846">
    <property type="entry name" value="MFS_dom"/>
</dbReference>
<keyword evidence="6 8" id="KW-1133">Transmembrane helix</keyword>
<feature type="transmembrane region" description="Helical" evidence="8">
    <location>
        <begin position="306"/>
        <end position="325"/>
    </location>
</feature>
<feature type="transmembrane region" description="Helical" evidence="8">
    <location>
        <begin position="169"/>
        <end position="189"/>
    </location>
</feature>
<dbReference type="Gene3D" id="1.20.1720.10">
    <property type="entry name" value="Multidrug resistance protein D"/>
    <property type="match status" value="1"/>
</dbReference>
<evidence type="ECO:0000259" key="9">
    <source>
        <dbReference type="PROSITE" id="PS50850"/>
    </source>
</evidence>
<dbReference type="InterPro" id="IPR050189">
    <property type="entry name" value="MFS_Efflux_Transporters"/>
</dbReference>
<evidence type="ECO:0000256" key="8">
    <source>
        <dbReference type="RuleBase" id="RU365088"/>
    </source>
</evidence>
<dbReference type="RefSeq" id="WP_048396330.1">
    <property type="nucleotide sequence ID" value="NZ_JYLB01000006.1"/>
</dbReference>
<dbReference type="GO" id="GO:0005886">
    <property type="term" value="C:plasma membrane"/>
    <property type="evidence" value="ECO:0007669"/>
    <property type="project" value="UniProtKB-SubCell"/>
</dbReference>
<reference evidence="12" key="1">
    <citation type="submission" date="2016-10" db="EMBL/GenBank/DDBJ databases">
        <authorList>
            <person name="Varghese N."/>
            <person name="Submissions S."/>
        </authorList>
    </citation>
    <scope>NUCLEOTIDE SEQUENCE [LARGE SCALE GENOMIC DNA]</scope>
    <source>
        <strain evidence="12">BS3782</strain>
    </source>
</reference>
<dbReference type="PANTHER" id="PTHR43124">
    <property type="entry name" value="PURINE EFFLUX PUMP PBUE"/>
    <property type="match status" value="1"/>
</dbReference>
<keyword evidence="3 8" id="KW-0813">Transport</keyword>
<dbReference type="InterPro" id="IPR011701">
    <property type="entry name" value="MFS"/>
</dbReference>
<keyword evidence="12" id="KW-1185">Reference proteome</keyword>
<accession>A0A0J6H1R3</accession>
<feature type="domain" description="Major facilitator superfamily (MFS) profile" evidence="9">
    <location>
        <begin position="16"/>
        <end position="402"/>
    </location>
</feature>
<dbReference type="Proteomes" id="UP000182814">
    <property type="component" value="Chromosome I"/>
</dbReference>
<dbReference type="Proteomes" id="UP000434925">
    <property type="component" value="Unassembled WGS sequence"/>
</dbReference>
<name>A0A0J6H1R3_9PSED</name>
<gene>
    <name evidence="10" type="ORF">F7R14_14250</name>
    <name evidence="11" type="ORF">SAMN04490191_1424</name>
</gene>
<evidence type="ECO:0000256" key="1">
    <source>
        <dbReference type="ARBA" id="ARBA00004651"/>
    </source>
</evidence>
<comment type="subcellular location">
    <subcellularLocation>
        <location evidence="8">Cell inner membrane</location>
        <topology evidence="8">Multi-pass membrane protein</topology>
    </subcellularLocation>
    <subcellularLocation>
        <location evidence="1">Cell membrane</location>
        <topology evidence="1">Multi-pass membrane protein</topology>
    </subcellularLocation>
</comment>
<dbReference type="EMBL" id="VZPO01000005">
    <property type="protein sequence ID" value="KAB0504224.1"/>
    <property type="molecule type" value="Genomic_DNA"/>
</dbReference>
<dbReference type="CDD" id="cd17320">
    <property type="entry name" value="MFS_MdfA_MDR_like"/>
    <property type="match status" value="1"/>
</dbReference>
<feature type="transmembrane region" description="Helical" evidence="8">
    <location>
        <begin position="82"/>
        <end position="101"/>
    </location>
</feature>
<dbReference type="InterPro" id="IPR036259">
    <property type="entry name" value="MFS_trans_sf"/>
</dbReference>
<feature type="transmembrane region" description="Helical" evidence="8">
    <location>
        <begin position="107"/>
        <end position="127"/>
    </location>
</feature>
<comment type="similarity">
    <text evidence="2 8">Belongs to the major facilitator superfamily. Bcr/CmlA family.</text>
</comment>
<evidence type="ECO:0000256" key="3">
    <source>
        <dbReference type="ARBA" id="ARBA00022448"/>
    </source>
</evidence>
<protein>
    <recommendedName>
        <fullName evidence="8">Bcr/CflA family efflux transporter</fullName>
    </recommendedName>
</protein>
<reference evidence="11" key="2">
    <citation type="submission" date="2016-10" db="EMBL/GenBank/DDBJ databases">
        <authorList>
            <person name="de Groot N.N."/>
        </authorList>
    </citation>
    <scope>NUCLEOTIDE SEQUENCE [LARGE SCALE GENOMIC DNA]</scope>
    <source>
        <strain evidence="11">BS3782</strain>
    </source>
</reference>
<feature type="transmembrane region" description="Helical" evidence="8">
    <location>
        <begin position="283"/>
        <end position="300"/>
    </location>
</feature>
<keyword evidence="4" id="KW-1003">Cell membrane</keyword>
<evidence type="ECO:0000256" key="4">
    <source>
        <dbReference type="ARBA" id="ARBA00022475"/>
    </source>
</evidence>
<feature type="transmembrane region" description="Helical" evidence="8">
    <location>
        <begin position="139"/>
        <end position="163"/>
    </location>
</feature>
<evidence type="ECO:0000313" key="11">
    <source>
        <dbReference type="EMBL" id="SDS42204.1"/>
    </source>
</evidence>
<evidence type="ECO:0000256" key="6">
    <source>
        <dbReference type="ARBA" id="ARBA00022989"/>
    </source>
</evidence>
<dbReference type="GO" id="GO:0042910">
    <property type="term" value="F:xenobiotic transmembrane transporter activity"/>
    <property type="evidence" value="ECO:0007669"/>
    <property type="project" value="InterPro"/>
</dbReference>
<keyword evidence="5 8" id="KW-0812">Transmembrane</keyword>
<evidence type="ECO:0000313" key="13">
    <source>
        <dbReference type="Proteomes" id="UP000434925"/>
    </source>
</evidence>
<feature type="transmembrane region" description="Helical" evidence="8">
    <location>
        <begin position="17"/>
        <end position="38"/>
    </location>
</feature>
<evidence type="ECO:0000256" key="5">
    <source>
        <dbReference type="ARBA" id="ARBA00022692"/>
    </source>
</evidence>
<dbReference type="SUPFAM" id="SSF103473">
    <property type="entry name" value="MFS general substrate transporter"/>
    <property type="match status" value="1"/>
</dbReference>
<feature type="transmembrane region" description="Helical" evidence="8">
    <location>
        <begin position="50"/>
        <end position="70"/>
    </location>
</feature>
<evidence type="ECO:0000256" key="7">
    <source>
        <dbReference type="ARBA" id="ARBA00023136"/>
    </source>
</evidence>
<dbReference type="PANTHER" id="PTHR43124:SF3">
    <property type="entry name" value="CHLORAMPHENICOL EFFLUX PUMP RV0191"/>
    <property type="match status" value="1"/>
</dbReference>
<dbReference type="Pfam" id="PF07690">
    <property type="entry name" value="MFS_1"/>
    <property type="match status" value="1"/>
</dbReference>
<dbReference type="InterPro" id="IPR004812">
    <property type="entry name" value="Efflux_drug-R_Bcr/CmlA"/>
</dbReference>
<dbReference type="PATRIC" id="fig|163011.3.peg.5026"/>
<dbReference type="NCBIfam" id="TIGR00710">
    <property type="entry name" value="efflux_Bcr_CflA"/>
    <property type="match status" value="1"/>
</dbReference>
<evidence type="ECO:0000313" key="10">
    <source>
        <dbReference type="EMBL" id="KAB0504224.1"/>
    </source>
</evidence>
<dbReference type="PROSITE" id="PS00216">
    <property type="entry name" value="SUGAR_TRANSPORT_1"/>
    <property type="match status" value="1"/>
</dbReference>
<dbReference type="InterPro" id="IPR005829">
    <property type="entry name" value="Sugar_transporter_CS"/>
</dbReference>
<dbReference type="GO" id="GO:1990961">
    <property type="term" value="P:xenobiotic detoxification by transmembrane export across the plasma membrane"/>
    <property type="evidence" value="ECO:0007669"/>
    <property type="project" value="InterPro"/>
</dbReference>
<reference evidence="10 13" key="3">
    <citation type="submission" date="2019-09" db="EMBL/GenBank/DDBJ databases">
        <title>Draft genome sequences of 48 bacterial type strains from the CCUG.</title>
        <authorList>
            <person name="Tunovic T."/>
            <person name="Pineiro-Iglesias B."/>
            <person name="Unosson C."/>
            <person name="Inganas E."/>
            <person name="Ohlen M."/>
            <person name="Cardew S."/>
            <person name="Jensie-Markopoulos S."/>
            <person name="Salva-Serra F."/>
            <person name="Jaen-Luchoro D."/>
            <person name="Karlsson R."/>
            <person name="Svensson-Stadler L."/>
            <person name="Chun J."/>
            <person name="Moore E."/>
        </authorList>
    </citation>
    <scope>NUCLEOTIDE SEQUENCE [LARGE SCALE GENOMIC DNA]</scope>
    <source>
        <strain evidence="10 13">CCUG 51522</strain>
    </source>
</reference>
<sequence>MDEGNDTPSAEKRRATFTLLMIMTLLGVFPLDVVLPSFPDLSDYFRTSSSEIALSVSMFAIGLALSVVLVGPLSDMWGRKKLLLAGIAIAVVGAMGCLVSSEYNWFLFFRVIQAVGCGSFVLTQALVQDLFVGKEQERIRIWMVTSGGVFISLSPLLGTWLQLQMGWQGSFYVFITLAVIVWLKAFVLLNETPQRHTLSHGRFFSAYWRVCSDRRFMGYWLISALAFACHFSFIVISPIIFMERLALSPYEFAWALLLYGVAYVFGGIVAGALHRHLQANTQIVIGLGLIALSGLVMLWLADQFGLSATAVLIPMLICTAGTTIARPIANSKAMSLYPQNAGTSTSVGGVLIFMCGGVISVVINLASEDLTTALALCYLTLSAAGLGLNVMITRQHLALKAG</sequence>
<proteinExistence type="inferred from homology"/>
<keyword evidence="8" id="KW-0997">Cell inner membrane</keyword>
<feature type="transmembrane region" description="Helical" evidence="8">
    <location>
        <begin position="252"/>
        <end position="271"/>
    </location>
</feature>
<feature type="transmembrane region" description="Helical" evidence="8">
    <location>
        <begin position="346"/>
        <end position="367"/>
    </location>
</feature>
<dbReference type="PROSITE" id="PS50850">
    <property type="entry name" value="MFS"/>
    <property type="match status" value="1"/>
</dbReference>
<organism evidence="11 12">
    <name type="scientific">Pseudomonas lini</name>
    <dbReference type="NCBI Taxonomy" id="163011"/>
    <lineage>
        <taxon>Bacteria</taxon>
        <taxon>Pseudomonadati</taxon>
        <taxon>Pseudomonadota</taxon>
        <taxon>Gammaproteobacteria</taxon>
        <taxon>Pseudomonadales</taxon>
        <taxon>Pseudomonadaceae</taxon>
        <taxon>Pseudomonas</taxon>
    </lineage>
</organism>